<feature type="compositionally biased region" description="Polar residues" evidence="1">
    <location>
        <begin position="407"/>
        <end position="417"/>
    </location>
</feature>
<sequence length="417" mass="46911">MNPEDIALVQEVAELIQNRQHLQARILVKTRGGFSDNNAATSELYSRVPEELALEFVSFCENMENCKNSDRYAALFLNSDFPINEGDYCSRIAMDFYSQGRLNEQTANSVFGGMPVSRAIEATLMNPHNAATGLLNVLLSYAIKTNLRYQCKDKDEESFEAAKIGLCSHWLSIVSVNVDDINDYESKQRISCILENSGNSSKLINLDPGTVHILMFRLLDRNRAESAKLLLDSGLDVGALQKKYSETGWLTILDAAIDRNNYDCAKILVQRGVDIVDDHNNTSSEMKALCNTHQFFKNTGYFKEHKSIPDQMLDESLEISSFITQDKSLRDSCWPALKSSVNNEILLSQMAYEFRCDQSLLPYFMELTQLELSKLNVQSDASAASMDDDSKECSSTIHRDQYIARKSSPSTTDRGLK</sequence>
<evidence type="ECO:0000313" key="3">
    <source>
        <dbReference type="Proteomes" id="UP000244992"/>
    </source>
</evidence>
<evidence type="ECO:0000313" key="2">
    <source>
        <dbReference type="EMBL" id="SPR04175.1"/>
    </source>
</evidence>
<evidence type="ECO:0000256" key="1">
    <source>
        <dbReference type="SAM" id="MobiDB-lite"/>
    </source>
</evidence>
<dbReference type="RefSeq" id="WP_045915841.1">
    <property type="nucleotide sequence ID" value="NZ_LS398550.1"/>
</dbReference>
<gene>
    <name evidence="2" type="ORF">KATO_00399</name>
</gene>
<feature type="region of interest" description="Disordered" evidence="1">
    <location>
        <begin position="383"/>
        <end position="417"/>
    </location>
</feature>
<reference evidence="3" key="1">
    <citation type="submission" date="2018-03" db="EMBL/GenBank/DDBJ databases">
        <authorList>
            <person name="Batty M. E."/>
            <person name="Batty M E."/>
        </authorList>
    </citation>
    <scope>NUCLEOTIDE SEQUENCE [LARGE SCALE GENOMIC DNA]</scope>
</reference>
<protein>
    <submittedName>
        <fullName evidence="2">Uncharacterized protein</fullName>
    </submittedName>
</protein>
<organism evidence="2 3">
    <name type="scientific">Orientia tsutsugamushi</name>
    <name type="common">Rickettsia tsutsugamushi</name>
    <dbReference type="NCBI Taxonomy" id="784"/>
    <lineage>
        <taxon>Bacteria</taxon>
        <taxon>Pseudomonadati</taxon>
        <taxon>Pseudomonadota</taxon>
        <taxon>Alphaproteobacteria</taxon>
        <taxon>Rickettsiales</taxon>
        <taxon>Rickettsiaceae</taxon>
        <taxon>Rickettsieae</taxon>
        <taxon>Orientia</taxon>
    </lineage>
</organism>
<dbReference type="AlphaFoldDB" id="A0A2U3QT73"/>
<accession>A0A2U3QT73</accession>
<dbReference type="InterPro" id="IPR036770">
    <property type="entry name" value="Ankyrin_rpt-contain_sf"/>
</dbReference>
<dbReference type="Gene3D" id="1.25.40.20">
    <property type="entry name" value="Ankyrin repeat-containing domain"/>
    <property type="match status" value="1"/>
</dbReference>
<dbReference type="SUPFAM" id="SSF48403">
    <property type="entry name" value="Ankyrin repeat"/>
    <property type="match status" value="1"/>
</dbReference>
<dbReference type="Proteomes" id="UP000244992">
    <property type="component" value="Chromosome I"/>
</dbReference>
<proteinExistence type="predicted"/>
<dbReference type="EMBL" id="LS398550">
    <property type="protein sequence ID" value="SPR04175.1"/>
    <property type="molecule type" value="Genomic_DNA"/>
</dbReference>
<name>A0A2U3QT73_ORITS</name>